<keyword evidence="1" id="KW-1133">Transmembrane helix</keyword>
<evidence type="ECO:0000256" key="1">
    <source>
        <dbReference type="SAM" id="Phobius"/>
    </source>
</evidence>
<keyword evidence="1" id="KW-0812">Transmembrane</keyword>
<keyword evidence="1" id="KW-0472">Membrane</keyword>
<feature type="transmembrane region" description="Helical" evidence="1">
    <location>
        <begin position="6"/>
        <end position="26"/>
    </location>
</feature>
<dbReference type="RefSeq" id="YP_001426253.1">
    <property type="nucleotide sequence ID" value="NC_008603.1"/>
</dbReference>
<organismHost>
    <name type="scientific">Paramecium bursaria</name>
    <dbReference type="NCBI Taxonomy" id="74790"/>
</organismHost>
<proteinExistence type="predicted"/>
<evidence type="ECO:0000313" key="2">
    <source>
        <dbReference type="EMBL" id="ABT15906.1"/>
    </source>
</evidence>
<dbReference type="OrthoDB" id="24194at10239"/>
<gene>
    <name evidence="2" type="primary">N621L</name>
    <name evidence="2" type="ORF">FR483_N621L</name>
</gene>
<dbReference type="EMBL" id="DQ890022">
    <property type="protein sequence ID" value="ABT15906.1"/>
    <property type="molecule type" value="Genomic_DNA"/>
</dbReference>
<evidence type="ECO:0000313" key="3">
    <source>
        <dbReference type="Proteomes" id="UP000204095"/>
    </source>
</evidence>
<sequence>MLDNPYAASTIIALLAATLFTLYTKFSNKEEKNLYGKFAQVFVSALVAGIAFTFVTSSPDETLNLPFEQGGLADF</sequence>
<organism evidence="2 3">
    <name type="scientific">Paramecium bursaria Chlorella virus FR483</name>
    <name type="common">PBCV-FR483</name>
    <dbReference type="NCBI Taxonomy" id="399781"/>
    <lineage>
        <taxon>Viruses</taxon>
        <taxon>Varidnaviria</taxon>
        <taxon>Bamfordvirae</taxon>
        <taxon>Nucleocytoviricota</taxon>
        <taxon>Megaviricetes</taxon>
        <taxon>Algavirales</taxon>
        <taxon>Phycodnaviridae</taxon>
        <taxon>Chlorovirus</taxon>
        <taxon>Chlorovirus conductrix</taxon>
        <taxon>Paramecium bursaria Chlorella virus A1</taxon>
    </lineage>
</organism>
<dbReference type="KEGG" id="vg:5364392"/>
<dbReference type="Proteomes" id="UP000204095">
    <property type="component" value="Segment"/>
</dbReference>
<protein>
    <submittedName>
        <fullName evidence="2">Uncharacterized protein N621L</fullName>
    </submittedName>
</protein>
<feature type="transmembrane region" description="Helical" evidence="1">
    <location>
        <begin position="38"/>
        <end position="57"/>
    </location>
</feature>
<name>A7J7X5_PBCVF</name>
<accession>A7J7X5</accession>
<reference evidence="2 3" key="1">
    <citation type="journal article" date="2007" name="Virology">
        <title>Sequence and annotation of the 314-kb MT325 and the 321-kb FR483 viruses that infect Chlorella Pbi.</title>
        <authorList>
            <person name="Fitzgerald L.A."/>
            <person name="Graves M.V."/>
            <person name="Li X."/>
            <person name="Feldblyum T."/>
            <person name="Hartigan J."/>
            <person name="Van Etten J.L."/>
        </authorList>
    </citation>
    <scope>NUCLEOTIDE SEQUENCE [LARGE SCALE GENOMIC DNA]</scope>
    <source>
        <strain evidence="2 3">FR483</strain>
    </source>
</reference>
<dbReference type="GeneID" id="5364392"/>